<evidence type="ECO:0000313" key="1">
    <source>
        <dbReference type="EMBL" id="DAE27180.1"/>
    </source>
</evidence>
<proteinExistence type="predicted"/>
<organism evidence="1">
    <name type="scientific">virus sp. ct3kA5</name>
    <dbReference type="NCBI Taxonomy" id="2826790"/>
    <lineage>
        <taxon>Viruses</taxon>
    </lineage>
</organism>
<accession>A0A8S5R872</accession>
<sequence>MQLKTYNYEKDFDKNLSVYIRIYINIFQKLSE</sequence>
<name>A0A8S5R872_9VIRU</name>
<protein>
    <submittedName>
        <fullName evidence="1">Uncharacterized protein</fullName>
    </submittedName>
</protein>
<reference evidence="1" key="1">
    <citation type="journal article" date="2021" name="Proc. Natl. Acad. Sci. U.S.A.">
        <title>A Catalog of Tens of Thousands of Viruses from Human Metagenomes Reveals Hidden Associations with Chronic Diseases.</title>
        <authorList>
            <person name="Tisza M.J."/>
            <person name="Buck C.B."/>
        </authorList>
    </citation>
    <scope>NUCLEOTIDE SEQUENCE</scope>
    <source>
        <strain evidence="1">Ct3kA5</strain>
    </source>
</reference>
<dbReference type="EMBL" id="BK015830">
    <property type="protein sequence ID" value="DAE27180.1"/>
    <property type="molecule type" value="Genomic_DNA"/>
</dbReference>